<gene>
    <name evidence="14" type="ORF">ZHAS_00021612</name>
</gene>
<dbReference type="STRING" id="74873.A0A084WSW1"/>
<evidence type="ECO:0000256" key="11">
    <source>
        <dbReference type="PIRSR" id="PIRSR606689-1"/>
    </source>
</evidence>
<dbReference type="Pfam" id="PF09439">
    <property type="entry name" value="SRPRB"/>
    <property type="match status" value="1"/>
</dbReference>
<keyword evidence="7 13" id="KW-1133">Transmembrane helix</keyword>
<dbReference type="GO" id="GO:0006886">
    <property type="term" value="P:intracellular protein transport"/>
    <property type="evidence" value="ECO:0007669"/>
    <property type="project" value="TreeGrafter"/>
</dbReference>
<evidence type="ECO:0000256" key="1">
    <source>
        <dbReference type="ARBA" id="ARBA00004389"/>
    </source>
</evidence>
<feature type="binding site" evidence="11">
    <location>
        <begin position="160"/>
        <end position="163"/>
    </location>
    <ligand>
        <name>GTP</name>
        <dbReference type="ChEBI" id="CHEBI:37565"/>
    </ligand>
</feature>
<dbReference type="VEuPathDB" id="VectorBase:ASIS020804"/>
<name>A0A084WSW1_ANOSI</name>
<dbReference type="VEuPathDB" id="VectorBase:ASIC021612"/>
<dbReference type="Gene3D" id="3.40.50.300">
    <property type="entry name" value="P-loop containing nucleotide triphosphate hydrolases"/>
    <property type="match status" value="1"/>
</dbReference>
<evidence type="ECO:0000256" key="10">
    <source>
        <dbReference type="ARBA" id="ARBA00023170"/>
    </source>
</evidence>
<evidence type="ECO:0000313" key="14">
    <source>
        <dbReference type="EMBL" id="KFB53305.1"/>
    </source>
</evidence>
<dbReference type="EMBL" id="ATLV01026739">
    <property type="status" value="NOT_ANNOTATED_CDS"/>
    <property type="molecule type" value="Genomic_DNA"/>
</dbReference>
<dbReference type="GO" id="GO:0005794">
    <property type="term" value="C:Golgi apparatus"/>
    <property type="evidence" value="ECO:0007669"/>
    <property type="project" value="TreeGrafter"/>
</dbReference>
<evidence type="ECO:0000256" key="8">
    <source>
        <dbReference type="ARBA" id="ARBA00023134"/>
    </source>
</evidence>
<dbReference type="PRINTS" id="PR00328">
    <property type="entry name" value="SAR1GTPBP"/>
</dbReference>
<keyword evidence="8 11" id="KW-0342">GTP-binding</keyword>
<dbReference type="GO" id="GO:0034067">
    <property type="term" value="P:protein localization to Golgi apparatus"/>
    <property type="evidence" value="ECO:0007669"/>
    <property type="project" value="TreeGrafter"/>
</dbReference>
<dbReference type="EMBL" id="KE525418">
    <property type="protein sequence ID" value="KFB53305.1"/>
    <property type="molecule type" value="Genomic_DNA"/>
</dbReference>
<dbReference type="OrthoDB" id="41266at2759"/>
<dbReference type="InterPro" id="IPR024156">
    <property type="entry name" value="Small_GTPase_ARF"/>
</dbReference>
<evidence type="ECO:0000256" key="6">
    <source>
        <dbReference type="ARBA" id="ARBA00022824"/>
    </source>
</evidence>
<accession>A0A084WSW1</accession>
<dbReference type="InterPro" id="IPR019009">
    <property type="entry name" value="SRP_receptor_beta_su"/>
</dbReference>
<evidence type="ECO:0000313" key="15">
    <source>
        <dbReference type="EnsemblMetazoa" id="ASIC021612-PA"/>
    </source>
</evidence>
<protein>
    <recommendedName>
        <fullName evidence="3">Signal recognition particle receptor subunit beta</fullName>
    </recommendedName>
</protein>
<dbReference type="InterPro" id="IPR027417">
    <property type="entry name" value="P-loop_NTPase"/>
</dbReference>
<keyword evidence="9 13" id="KW-0472">Membrane</keyword>
<evidence type="ECO:0000313" key="16">
    <source>
        <dbReference type="Proteomes" id="UP000030765"/>
    </source>
</evidence>
<dbReference type="GO" id="GO:0005789">
    <property type="term" value="C:endoplasmic reticulum membrane"/>
    <property type="evidence" value="ECO:0007669"/>
    <property type="project" value="UniProtKB-SubCell"/>
</dbReference>
<dbReference type="Proteomes" id="UP000030765">
    <property type="component" value="Unassembled WGS sequence"/>
</dbReference>
<keyword evidence="12" id="KW-0479">Metal-binding</keyword>
<feature type="binding site" evidence="11">
    <location>
        <position position="102"/>
    </location>
    <ligand>
        <name>GTP</name>
        <dbReference type="ChEBI" id="CHEBI:37565"/>
    </ligand>
</feature>
<dbReference type="EnsemblMetazoa" id="ASIC021612-RA">
    <property type="protein sequence ID" value="ASIC021612-PA"/>
    <property type="gene ID" value="ASIC021612"/>
</dbReference>
<keyword evidence="16" id="KW-1185">Reference proteome</keyword>
<dbReference type="GO" id="GO:0003924">
    <property type="term" value="F:GTPase activity"/>
    <property type="evidence" value="ECO:0007669"/>
    <property type="project" value="InterPro"/>
</dbReference>
<reference evidence="15" key="2">
    <citation type="submission" date="2020-05" db="UniProtKB">
        <authorList>
            <consortium name="EnsemblMetazoa"/>
        </authorList>
    </citation>
    <scope>IDENTIFICATION</scope>
</reference>
<sequence length="244" mass="27431">MEKINRKSSTRPSIKLADLDFTPVLIALAVVLLTLVVLFLWKRKKTVRSAVLFTGLCDSGKTFLFSNLILGSGRETFTSIKENVGFFKTEKGRELKVVDVPGHERLRGKFFDEYKNAAKAIVYLIDSVTVQKDIRDVADFLYTILADKATAKLPVIILCNKQDETLAKSESAIKSMLEKEMNIVRQTRRNQLKSVDNSSSSEAFLGKSANVDFEFDQVGQRIRFVPCSAKETQYGELTAFLESL</sequence>
<feature type="binding site" evidence="11">
    <location>
        <begin position="55"/>
        <end position="62"/>
    </location>
    <ligand>
        <name>GTP</name>
        <dbReference type="ChEBI" id="CHEBI:37565"/>
    </ligand>
</feature>
<dbReference type="PANTHER" id="PTHR45909">
    <property type="entry name" value="ADP-RIBOSYLATION FACTOR-RELATED PROTEIN 1"/>
    <property type="match status" value="1"/>
</dbReference>
<feature type="transmembrane region" description="Helical" evidence="13">
    <location>
        <begin position="21"/>
        <end position="41"/>
    </location>
</feature>
<dbReference type="GO" id="GO:0043001">
    <property type="term" value="P:Golgi to plasma membrane protein transport"/>
    <property type="evidence" value="ECO:0007669"/>
    <property type="project" value="TreeGrafter"/>
</dbReference>
<dbReference type="GO" id="GO:0046872">
    <property type="term" value="F:metal ion binding"/>
    <property type="evidence" value="ECO:0007669"/>
    <property type="project" value="UniProtKB-KW"/>
</dbReference>
<evidence type="ECO:0000256" key="12">
    <source>
        <dbReference type="PIRSR" id="PIRSR606689-2"/>
    </source>
</evidence>
<evidence type="ECO:0000256" key="2">
    <source>
        <dbReference type="ARBA" id="ARBA00005619"/>
    </source>
</evidence>
<evidence type="ECO:0000256" key="5">
    <source>
        <dbReference type="ARBA" id="ARBA00022741"/>
    </source>
</evidence>
<keyword evidence="4 13" id="KW-0812">Transmembrane</keyword>
<keyword evidence="12" id="KW-0460">Magnesium</keyword>
<dbReference type="InterPro" id="IPR006689">
    <property type="entry name" value="Small_GTPase_ARF/SAR"/>
</dbReference>
<evidence type="ECO:0000256" key="7">
    <source>
        <dbReference type="ARBA" id="ARBA00022989"/>
    </source>
</evidence>
<dbReference type="OMA" id="MNGVKVT"/>
<dbReference type="CDD" id="cd04105">
    <property type="entry name" value="SR_beta"/>
    <property type="match status" value="1"/>
</dbReference>
<evidence type="ECO:0000256" key="3">
    <source>
        <dbReference type="ARBA" id="ARBA00020256"/>
    </source>
</evidence>
<reference evidence="14 16" key="1">
    <citation type="journal article" date="2014" name="BMC Genomics">
        <title>Genome sequence of Anopheles sinensis provides insight into genetics basis of mosquito competence for malaria parasites.</title>
        <authorList>
            <person name="Zhou D."/>
            <person name="Zhang D."/>
            <person name="Ding G."/>
            <person name="Shi L."/>
            <person name="Hou Q."/>
            <person name="Ye Y."/>
            <person name="Xu Y."/>
            <person name="Zhou H."/>
            <person name="Xiong C."/>
            <person name="Li S."/>
            <person name="Yu J."/>
            <person name="Hong S."/>
            <person name="Yu X."/>
            <person name="Zou P."/>
            <person name="Chen C."/>
            <person name="Chang X."/>
            <person name="Wang W."/>
            <person name="Lv Y."/>
            <person name="Sun Y."/>
            <person name="Ma L."/>
            <person name="Shen B."/>
            <person name="Zhu C."/>
        </authorList>
    </citation>
    <scope>NUCLEOTIDE SEQUENCE [LARGE SCALE GENOMIC DNA]</scope>
</reference>
<dbReference type="GO" id="GO:0005525">
    <property type="term" value="F:GTP binding"/>
    <property type="evidence" value="ECO:0007669"/>
    <property type="project" value="UniProtKB-KW"/>
</dbReference>
<evidence type="ECO:0000256" key="9">
    <source>
        <dbReference type="ARBA" id="ARBA00023136"/>
    </source>
</evidence>
<evidence type="ECO:0000256" key="13">
    <source>
        <dbReference type="SAM" id="Phobius"/>
    </source>
</evidence>
<proteinExistence type="inferred from homology"/>
<comment type="similarity">
    <text evidence="2">Belongs to the SRP receptor beta subunit family.</text>
</comment>
<keyword evidence="10" id="KW-0675">Receptor</keyword>
<feature type="binding site" evidence="12">
    <location>
        <position position="62"/>
    </location>
    <ligand>
        <name>Mg(2+)</name>
        <dbReference type="ChEBI" id="CHEBI:18420"/>
    </ligand>
</feature>
<keyword evidence="5 11" id="KW-0547">Nucleotide-binding</keyword>
<keyword evidence="6" id="KW-0256">Endoplasmic reticulum</keyword>
<evidence type="ECO:0000256" key="4">
    <source>
        <dbReference type="ARBA" id="ARBA00022692"/>
    </source>
</evidence>
<dbReference type="PANTHER" id="PTHR45909:SF1">
    <property type="entry name" value="ADP-RIBOSYLATION FACTOR-RELATED PROTEIN 1"/>
    <property type="match status" value="1"/>
</dbReference>
<dbReference type="SUPFAM" id="SSF52540">
    <property type="entry name" value="P-loop containing nucleoside triphosphate hydrolases"/>
    <property type="match status" value="1"/>
</dbReference>
<dbReference type="AlphaFoldDB" id="A0A084WSW1"/>
<comment type="subcellular location">
    <subcellularLocation>
        <location evidence="1">Endoplasmic reticulum membrane</location>
        <topology evidence="1">Single-pass membrane protein</topology>
    </subcellularLocation>
</comment>
<organism evidence="14">
    <name type="scientific">Anopheles sinensis</name>
    <name type="common">Mosquito</name>
    <dbReference type="NCBI Taxonomy" id="74873"/>
    <lineage>
        <taxon>Eukaryota</taxon>
        <taxon>Metazoa</taxon>
        <taxon>Ecdysozoa</taxon>
        <taxon>Arthropoda</taxon>
        <taxon>Hexapoda</taxon>
        <taxon>Insecta</taxon>
        <taxon>Pterygota</taxon>
        <taxon>Neoptera</taxon>
        <taxon>Endopterygota</taxon>
        <taxon>Diptera</taxon>
        <taxon>Nematocera</taxon>
        <taxon>Culicoidea</taxon>
        <taxon>Culicidae</taxon>
        <taxon>Anophelinae</taxon>
        <taxon>Anopheles</taxon>
    </lineage>
</organism>